<keyword evidence="3" id="KW-0677">Repeat</keyword>
<feature type="domain" description="C2H2-type" evidence="11">
    <location>
        <begin position="157"/>
        <end position="187"/>
    </location>
</feature>
<dbReference type="InParanoid" id="A8N6A9"/>
<keyword evidence="2" id="KW-0479">Metal-binding</keyword>
<dbReference type="VEuPathDB" id="FungiDB:CC1G_02014"/>
<dbReference type="FunFam" id="3.30.160.60:FF:000125">
    <property type="entry name" value="Putative zinc finger protein 143"/>
    <property type="match status" value="2"/>
</dbReference>
<dbReference type="FunFam" id="3.30.160.60:FF:000072">
    <property type="entry name" value="zinc finger protein 143 isoform X1"/>
    <property type="match status" value="1"/>
</dbReference>
<dbReference type="EMBL" id="AACS02000003">
    <property type="protein sequence ID" value="EAU91525.1"/>
    <property type="molecule type" value="Genomic_DNA"/>
</dbReference>
<feature type="region of interest" description="Disordered" evidence="10">
    <location>
        <begin position="285"/>
        <end position="310"/>
    </location>
</feature>
<evidence type="ECO:0000256" key="8">
    <source>
        <dbReference type="ARBA" id="ARBA00023242"/>
    </source>
</evidence>
<name>A8N6A9_COPC7</name>
<feature type="domain" description="C2H2-type" evidence="11">
    <location>
        <begin position="67"/>
        <end position="96"/>
    </location>
</feature>
<dbReference type="SUPFAM" id="SSF57667">
    <property type="entry name" value="beta-beta-alpha zinc fingers"/>
    <property type="match status" value="4"/>
</dbReference>
<dbReference type="PROSITE" id="PS50157">
    <property type="entry name" value="ZINC_FINGER_C2H2_2"/>
    <property type="match status" value="7"/>
</dbReference>
<protein>
    <submittedName>
        <fullName evidence="12">Transcription factor iiia</fullName>
    </submittedName>
</protein>
<dbReference type="SMART" id="SM00355">
    <property type="entry name" value="ZnF_C2H2"/>
    <property type="match status" value="9"/>
</dbReference>
<dbReference type="GO" id="GO:0000978">
    <property type="term" value="F:RNA polymerase II cis-regulatory region sequence-specific DNA binding"/>
    <property type="evidence" value="ECO:0007669"/>
    <property type="project" value="UniProtKB-ARBA"/>
</dbReference>
<dbReference type="OMA" id="MLTGEGY"/>
<keyword evidence="4 9" id="KW-0863">Zinc-finger</keyword>
<organism evidence="12 13">
    <name type="scientific">Coprinopsis cinerea (strain Okayama-7 / 130 / ATCC MYA-4618 / FGSC 9003)</name>
    <name type="common">Inky cap fungus</name>
    <name type="synonym">Hormographiella aspergillata</name>
    <dbReference type="NCBI Taxonomy" id="240176"/>
    <lineage>
        <taxon>Eukaryota</taxon>
        <taxon>Fungi</taxon>
        <taxon>Dikarya</taxon>
        <taxon>Basidiomycota</taxon>
        <taxon>Agaricomycotina</taxon>
        <taxon>Agaricomycetes</taxon>
        <taxon>Agaricomycetidae</taxon>
        <taxon>Agaricales</taxon>
        <taxon>Agaricineae</taxon>
        <taxon>Psathyrellaceae</taxon>
        <taxon>Coprinopsis</taxon>
    </lineage>
</organism>
<evidence type="ECO:0000256" key="3">
    <source>
        <dbReference type="ARBA" id="ARBA00022737"/>
    </source>
</evidence>
<dbReference type="PROSITE" id="PS00028">
    <property type="entry name" value="ZINC_FINGER_C2H2_1"/>
    <property type="match status" value="7"/>
</dbReference>
<comment type="subcellular location">
    <subcellularLocation>
        <location evidence="1">Nucleus</location>
    </subcellularLocation>
</comment>
<feature type="region of interest" description="Disordered" evidence="10">
    <location>
        <begin position="363"/>
        <end position="391"/>
    </location>
</feature>
<evidence type="ECO:0000313" key="13">
    <source>
        <dbReference type="Proteomes" id="UP000001861"/>
    </source>
</evidence>
<evidence type="ECO:0000256" key="1">
    <source>
        <dbReference type="ARBA" id="ARBA00004123"/>
    </source>
</evidence>
<sequence>MATQVTTLTVLGKRKSPGSHVGTLRLVGSASEVSCSEHSDFEPEIVKNTAKPVLINGKLTTGTKKRYQCTYAGCSKAYTKPSRLAKHERTHTGERPFVCDTCQKSYFRESHLQAHTRTHQPEASRPLACDVKGCGKRFWTTQHLKVHQDWHNGAKPFLCTKEDCCEAFSKHHQLRAHIAEFHSPPGTKPYICDHEGCTKSFSTNQHLRAHKKTHDPHRYTCVHADCLAKSEETPNFFPNWTALQNHIRTAHPPTCHHDSCSGRTFASQKGLRAHLKLHEERELEAQIRGHVDSDAEEDLGPPKKRRRGGEIGRDWKCDFDGCTKDFKSKKAMTIHKNVTHLGKRDFVCPDCDKAFGYKHLLQRHTAKSHSQNSSDEEGDSESTTSDDEKPNHIELITGKTYSTQAQLKVSQGKAATCPFPDLEGLVQYRIPNTGDIKPCAHIFSRLYDLRRHLAATHGVRVEKEVLREWMERRKSAS</sequence>
<evidence type="ECO:0000256" key="4">
    <source>
        <dbReference type="ARBA" id="ARBA00022771"/>
    </source>
</evidence>
<reference evidence="12 13" key="1">
    <citation type="journal article" date="2010" name="Proc. Natl. Acad. Sci. U.S.A.">
        <title>Insights into evolution of multicellular fungi from the assembled chromosomes of the mushroom Coprinopsis cinerea (Coprinus cinereus).</title>
        <authorList>
            <person name="Stajich J.E."/>
            <person name="Wilke S.K."/>
            <person name="Ahren D."/>
            <person name="Au C.H."/>
            <person name="Birren B.W."/>
            <person name="Borodovsky M."/>
            <person name="Burns C."/>
            <person name="Canback B."/>
            <person name="Casselton L.A."/>
            <person name="Cheng C.K."/>
            <person name="Deng J."/>
            <person name="Dietrich F.S."/>
            <person name="Fargo D.C."/>
            <person name="Farman M.L."/>
            <person name="Gathman A.C."/>
            <person name="Goldberg J."/>
            <person name="Guigo R."/>
            <person name="Hoegger P.J."/>
            <person name="Hooker J.B."/>
            <person name="Huggins A."/>
            <person name="James T.Y."/>
            <person name="Kamada T."/>
            <person name="Kilaru S."/>
            <person name="Kodira C."/>
            <person name="Kues U."/>
            <person name="Kupfer D."/>
            <person name="Kwan H.S."/>
            <person name="Lomsadze A."/>
            <person name="Li W."/>
            <person name="Lilly W.W."/>
            <person name="Ma L.J."/>
            <person name="Mackey A.J."/>
            <person name="Manning G."/>
            <person name="Martin F."/>
            <person name="Muraguchi H."/>
            <person name="Natvig D.O."/>
            <person name="Palmerini H."/>
            <person name="Ramesh M.A."/>
            <person name="Rehmeyer C.J."/>
            <person name="Roe B.A."/>
            <person name="Shenoy N."/>
            <person name="Stanke M."/>
            <person name="Ter-Hovhannisyan V."/>
            <person name="Tunlid A."/>
            <person name="Velagapudi R."/>
            <person name="Vision T.J."/>
            <person name="Zeng Q."/>
            <person name="Zolan M.E."/>
            <person name="Pukkila P.J."/>
        </authorList>
    </citation>
    <scope>NUCLEOTIDE SEQUENCE [LARGE SCALE GENOMIC DNA]</scope>
    <source>
        <strain evidence="13">Okayama-7 / 130 / ATCC MYA-4618 / FGSC 9003</strain>
    </source>
</reference>
<proteinExistence type="predicted"/>
<dbReference type="InterPro" id="IPR013087">
    <property type="entry name" value="Znf_C2H2_type"/>
</dbReference>
<dbReference type="GO" id="GO:0008270">
    <property type="term" value="F:zinc ion binding"/>
    <property type="evidence" value="ECO:0007669"/>
    <property type="project" value="UniProtKB-KW"/>
</dbReference>
<dbReference type="OrthoDB" id="427030at2759"/>
<evidence type="ECO:0000313" key="12">
    <source>
        <dbReference type="EMBL" id="EAU91525.1"/>
    </source>
</evidence>
<dbReference type="Pfam" id="PF00096">
    <property type="entry name" value="zf-C2H2"/>
    <property type="match status" value="4"/>
</dbReference>
<evidence type="ECO:0000256" key="9">
    <source>
        <dbReference type="PROSITE-ProRule" id="PRU00042"/>
    </source>
</evidence>
<keyword evidence="7" id="KW-0804">Transcription</keyword>
<feature type="domain" description="C2H2-type" evidence="11">
    <location>
        <begin position="127"/>
        <end position="156"/>
    </location>
</feature>
<feature type="domain" description="C2H2-type" evidence="11">
    <location>
        <begin position="190"/>
        <end position="219"/>
    </location>
</feature>
<dbReference type="GeneID" id="6006820"/>
<feature type="domain" description="C2H2-type" evidence="11">
    <location>
        <begin position="346"/>
        <end position="374"/>
    </location>
</feature>
<comment type="caution">
    <text evidence="12">The sequence shown here is derived from an EMBL/GenBank/DDBJ whole genome shotgun (WGS) entry which is preliminary data.</text>
</comment>
<keyword evidence="8" id="KW-0539">Nucleus</keyword>
<keyword evidence="5" id="KW-0862">Zinc</keyword>
<feature type="domain" description="C2H2-type" evidence="11">
    <location>
        <begin position="97"/>
        <end position="124"/>
    </location>
</feature>
<dbReference type="PANTHER" id="PTHR46179:SF13">
    <property type="entry name" value="C2H2-TYPE DOMAIN-CONTAINING PROTEIN"/>
    <property type="match status" value="1"/>
</dbReference>
<dbReference type="Proteomes" id="UP000001861">
    <property type="component" value="Unassembled WGS sequence"/>
</dbReference>
<accession>A8N6A9</accession>
<evidence type="ECO:0000256" key="10">
    <source>
        <dbReference type="SAM" id="MobiDB-lite"/>
    </source>
</evidence>
<dbReference type="eggNOG" id="KOG1721">
    <property type="taxonomic scope" value="Eukaryota"/>
</dbReference>
<dbReference type="Gene3D" id="3.30.160.60">
    <property type="entry name" value="Classic Zinc Finger"/>
    <property type="match status" value="5"/>
</dbReference>
<dbReference type="GO" id="GO:0005634">
    <property type="term" value="C:nucleus"/>
    <property type="evidence" value="ECO:0007669"/>
    <property type="project" value="UniProtKB-SubCell"/>
</dbReference>
<dbReference type="FunFam" id="3.30.160.60:FF:000671">
    <property type="entry name" value="Zinc finger protein 26"/>
    <property type="match status" value="1"/>
</dbReference>
<dbReference type="GO" id="GO:0000981">
    <property type="term" value="F:DNA-binding transcription factor activity, RNA polymerase II-specific"/>
    <property type="evidence" value="ECO:0007669"/>
    <property type="project" value="UniProtKB-ARBA"/>
</dbReference>
<feature type="domain" description="C2H2-type" evidence="11">
    <location>
        <begin position="315"/>
        <end position="345"/>
    </location>
</feature>
<dbReference type="FunCoup" id="A8N6A9">
    <property type="interactions" value="166"/>
</dbReference>
<gene>
    <name evidence="12" type="ORF">CC1G_02014</name>
</gene>
<dbReference type="InterPro" id="IPR036236">
    <property type="entry name" value="Znf_C2H2_sf"/>
</dbReference>
<evidence type="ECO:0000256" key="5">
    <source>
        <dbReference type="ARBA" id="ARBA00022833"/>
    </source>
</evidence>
<dbReference type="PANTHER" id="PTHR46179">
    <property type="entry name" value="ZINC FINGER PROTEIN"/>
    <property type="match status" value="1"/>
</dbReference>
<keyword evidence="13" id="KW-1185">Reference proteome</keyword>
<keyword evidence="6" id="KW-0805">Transcription regulation</keyword>
<dbReference type="KEGG" id="cci:CC1G_02014"/>
<dbReference type="RefSeq" id="XP_001830378.1">
    <property type="nucleotide sequence ID" value="XM_001830326.1"/>
</dbReference>
<dbReference type="InterPro" id="IPR051061">
    <property type="entry name" value="Zinc_finger_trans_reg"/>
</dbReference>
<evidence type="ECO:0000256" key="2">
    <source>
        <dbReference type="ARBA" id="ARBA00022723"/>
    </source>
</evidence>
<evidence type="ECO:0000256" key="7">
    <source>
        <dbReference type="ARBA" id="ARBA00023163"/>
    </source>
</evidence>
<evidence type="ECO:0000256" key="6">
    <source>
        <dbReference type="ARBA" id="ARBA00023015"/>
    </source>
</evidence>
<evidence type="ECO:0000259" key="11">
    <source>
        <dbReference type="PROSITE" id="PS50157"/>
    </source>
</evidence>
<dbReference type="AlphaFoldDB" id="A8N6A9"/>